<dbReference type="AlphaFoldDB" id="A0AA38LQQ1"/>
<comment type="caution">
    <text evidence="2">The sequence shown here is derived from an EMBL/GenBank/DDBJ whole genome shotgun (WGS) entry which is preliminary data.</text>
</comment>
<protein>
    <submittedName>
        <fullName evidence="2">Uncharacterized protein</fullName>
    </submittedName>
</protein>
<evidence type="ECO:0000313" key="3">
    <source>
        <dbReference type="Proteomes" id="UP001164286"/>
    </source>
</evidence>
<feature type="compositionally biased region" description="Polar residues" evidence="1">
    <location>
        <begin position="255"/>
        <end position="268"/>
    </location>
</feature>
<organism evidence="2 3">
    <name type="scientific">Dioszegia hungarica</name>
    <dbReference type="NCBI Taxonomy" id="4972"/>
    <lineage>
        <taxon>Eukaryota</taxon>
        <taxon>Fungi</taxon>
        <taxon>Dikarya</taxon>
        <taxon>Basidiomycota</taxon>
        <taxon>Agaricomycotina</taxon>
        <taxon>Tremellomycetes</taxon>
        <taxon>Tremellales</taxon>
        <taxon>Bulleribasidiaceae</taxon>
        <taxon>Dioszegia</taxon>
    </lineage>
</organism>
<reference evidence="2" key="1">
    <citation type="journal article" date="2022" name="G3 (Bethesda)">
        <title>High quality genome of the basidiomycete yeast Dioszegia hungarica PDD-24b-2 isolated from cloud water.</title>
        <authorList>
            <person name="Jarrige D."/>
            <person name="Haridas S."/>
            <person name="Bleykasten-Grosshans C."/>
            <person name="Joly M."/>
            <person name="Nadalig T."/>
            <person name="Sancelme M."/>
            <person name="Vuilleumier S."/>
            <person name="Grigoriev I.V."/>
            <person name="Amato P."/>
            <person name="Bringel F."/>
        </authorList>
    </citation>
    <scope>NUCLEOTIDE SEQUENCE</scope>
    <source>
        <strain evidence="2">PDD-24b-2</strain>
    </source>
</reference>
<feature type="compositionally biased region" description="Low complexity" evidence="1">
    <location>
        <begin position="278"/>
        <end position="299"/>
    </location>
</feature>
<evidence type="ECO:0000313" key="2">
    <source>
        <dbReference type="EMBL" id="KAI9631813.1"/>
    </source>
</evidence>
<proteinExistence type="predicted"/>
<dbReference type="GeneID" id="77727349"/>
<feature type="compositionally biased region" description="Low complexity" evidence="1">
    <location>
        <begin position="204"/>
        <end position="213"/>
    </location>
</feature>
<feature type="region of interest" description="Disordered" evidence="1">
    <location>
        <begin position="123"/>
        <end position="142"/>
    </location>
</feature>
<evidence type="ECO:0000256" key="1">
    <source>
        <dbReference type="SAM" id="MobiDB-lite"/>
    </source>
</evidence>
<keyword evidence="3" id="KW-1185">Reference proteome</keyword>
<dbReference type="RefSeq" id="XP_052941590.1">
    <property type="nucleotide sequence ID" value="XM_053088144.1"/>
</dbReference>
<feature type="region of interest" description="Disordered" evidence="1">
    <location>
        <begin position="1"/>
        <end position="29"/>
    </location>
</feature>
<sequence length="358" mass="38260">MTRSQREPMDTPNTRSRRKRELTDEDEGGTVKWTQDSRLRKIMMAASADSECLSYCMGLEESMSQIQRNKRQIKLMSQANAPEPLPIPCPTLRPVFRTITHPVLLRAPLVSALVAPNGRSHPNYPASPALRNAQPPNKAAGDGVLDELLDRAFQTFAVQIQPSAVAEAGTAAAKGARLSLPNPGEGQGRSGAFERQLSGGSGSGSSSSASASGSGMGSGSHCVSAAAMPRTRSPEDATRTAIVPTRAVLNDNPIRITNIQSRPPAQNQSPKPTPFPHPHTTSNPAFTTTTTSPDLTGPSPDKRPPPPKQPIPDRASASPLAPSRTPHPHLLHNFQHPRYHHHQTLLTSLLAVASPVQP</sequence>
<accession>A0AA38LQQ1</accession>
<dbReference type="Proteomes" id="UP001164286">
    <property type="component" value="Unassembled WGS sequence"/>
</dbReference>
<name>A0AA38LQQ1_9TREE</name>
<gene>
    <name evidence="2" type="ORF">MKK02DRAFT_30814</name>
</gene>
<feature type="region of interest" description="Disordered" evidence="1">
    <location>
        <begin position="176"/>
        <end position="332"/>
    </location>
</feature>
<dbReference type="EMBL" id="JAKWFO010000016">
    <property type="protein sequence ID" value="KAI9631813.1"/>
    <property type="molecule type" value="Genomic_DNA"/>
</dbReference>